<organism evidence="2 3">
    <name type="scientific">Cetraspora pellucida</name>
    <dbReference type="NCBI Taxonomy" id="1433469"/>
    <lineage>
        <taxon>Eukaryota</taxon>
        <taxon>Fungi</taxon>
        <taxon>Fungi incertae sedis</taxon>
        <taxon>Mucoromycota</taxon>
        <taxon>Glomeromycotina</taxon>
        <taxon>Glomeromycetes</taxon>
        <taxon>Diversisporales</taxon>
        <taxon>Gigasporaceae</taxon>
        <taxon>Cetraspora</taxon>
    </lineage>
</organism>
<feature type="non-terminal residue" evidence="2">
    <location>
        <position position="58"/>
    </location>
</feature>
<feature type="transmembrane region" description="Helical" evidence="1">
    <location>
        <begin position="12"/>
        <end position="36"/>
    </location>
</feature>
<protein>
    <submittedName>
        <fullName evidence="2">3262_t:CDS:1</fullName>
    </submittedName>
</protein>
<evidence type="ECO:0000313" key="3">
    <source>
        <dbReference type="Proteomes" id="UP000789759"/>
    </source>
</evidence>
<sequence>SKSLVMADFQRVKLIFAAFLDVVLVIAIFLCPSLAIGKFELFRQSGGLLRFNPYIENG</sequence>
<evidence type="ECO:0000256" key="1">
    <source>
        <dbReference type="SAM" id="Phobius"/>
    </source>
</evidence>
<keyword evidence="1" id="KW-0812">Transmembrane</keyword>
<dbReference type="Proteomes" id="UP000789759">
    <property type="component" value="Unassembled WGS sequence"/>
</dbReference>
<dbReference type="OrthoDB" id="2408529at2759"/>
<name>A0A9N9HZA9_9GLOM</name>
<keyword evidence="1" id="KW-1133">Transmembrane helix</keyword>
<reference evidence="2" key="1">
    <citation type="submission" date="2021-06" db="EMBL/GenBank/DDBJ databases">
        <authorList>
            <person name="Kallberg Y."/>
            <person name="Tangrot J."/>
            <person name="Rosling A."/>
        </authorList>
    </citation>
    <scope>NUCLEOTIDE SEQUENCE</scope>
    <source>
        <strain evidence="2">FL966</strain>
    </source>
</reference>
<proteinExistence type="predicted"/>
<comment type="caution">
    <text evidence="2">The sequence shown here is derived from an EMBL/GenBank/DDBJ whole genome shotgun (WGS) entry which is preliminary data.</text>
</comment>
<evidence type="ECO:0000313" key="2">
    <source>
        <dbReference type="EMBL" id="CAG8713153.1"/>
    </source>
</evidence>
<gene>
    <name evidence="2" type="ORF">CPELLU_LOCUS12443</name>
</gene>
<dbReference type="EMBL" id="CAJVQA010012044">
    <property type="protein sequence ID" value="CAG8713153.1"/>
    <property type="molecule type" value="Genomic_DNA"/>
</dbReference>
<dbReference type="AlphaFoldDB" id="A0A9N9HZA9"/>
<keyword evidence="3" id="KW-1185">Reference proteome</keyword>
<keyword evidence="1" id="KW-0472">Membrane</keyword>
<accession>A0A9N9HZA9</accession>